<dbReference type="AlphaFoldDB" id="A0AAN9G0Q7"/>
<proteinExistence type="predicted"/>
<evidence type="ECO:0000259" key="1">
    <source>
        <dbReference type="Pfam" id="PF09458"/>
    </source>
</evidence>
<evidence type="ECO:0000313" key="2">
    <source>
        <dbReference type="EMBL" id="KAK7090901.1"/>
    </source>
</evidence>
<organism evidence="2 3">
    <name type="scientific">Littorina saxatilis</name>
    <dbReference type="NCBI Taxonomy" id="31220"/>
    <lineage>
        <taxon>Eukaryota</taxon>
        <taxon>Metazoa</taxon>
        <taxon>Spiralia</taxon>
        <taxon>Lophotrochozoa</taxon>
        <taxon>Mollusca</taxon>
        <taxon>Gastropoda</taxon>
        <taxon>Caenogastropoda</taxon>
        <taxon>Littorinimorpha</taxon>
        <taxon>Littorinoidea</taxon>
        <taxon>Littorinidae</taxon>
        <taxon>Littorina</taxon>
    </lineage>
</organism>
<gene>
    <name evidence="2" type="ORF">V1264_010640</name>
</gene>
<dbReference type="InterPro" id="IPR019019">
    <property type="entry name" value="H-type_lectin_domain"/>
</dbReference>
<dbReference type="SUPFAM" id="SSF141086">
    <property type="entry name" value="Agglutinin HPA-like"/>
    <property type="match status" value="1"/>
</dbReference>
<dbReference type="EMBL" id="JBAMIC010000024">
    <property type="protein sequence ID" value="KAK7090901.1"/>
    <property type="molecule type" value="Genomic_DNA"/>
</dbReference>
<dbReference type="InterPro" id="IPR037221">
    <property type="entry name" value="H-type_lectin_dom_sf"/>
</dbReference>
<dbReference type="GO" id="GO:0030246">
    <property type="term" value="F:carbohydrate binding"/>
    <property type="evidence" value="ECO:0007669"/>
    <property type="project" value="InterPro"/>
</dbReference>
<dbReference type="Proteomes" id="UP001374579">
    <property type="component" value="Unassembled WGS sequence"/>
</dbReference>
<name>A0AAN9G0Q7_9CAEN</name>
<comment type="caution">
    <text evidence="2">The sequence shown here is derived from an EMBL/GenBank/DDBJ whole genome shotgun (WGS) entry which is preliminary data.</text>
</comment>
<accession>A0AAN9G0Q7</accession>
<evidence type="ECO:0000313" key="3">
    <source>
        <dbReference type="Proteomes" id="UP001374579"/>
    </source>
</evidence>
<reference evidence="2 3" key="1">
    <citation type="submission" date="2024-02" db="EMBL/GenBank/DDBJ databases">
        <title>Chromosome-scale genome assembly of the rough periwinkle Littorina saxatilis.</title>
        <authorList>
            <person name="De Jode A."/>
            <person name="Faria R."/>
            <person name="Formenti G."/>
            <person name="Sims Y."/>
            <person name="Smith T.P."/>
            <person name="Tracey A."/>
            <person name="Wood J.M.D."/>
            <person name="Zagrodzka Z.B."/>
            <person name="Johannesson K."/>
            <person name="Butlin R.K."/>
            <person name="Leder E.H."/>
        </authorList>
    </citation>
    <scope>NUCLEOTIDE SEQUENCE [LARGE SCALE GENOMIC DNA]</scope>
    <source>
        <strain evidence="2">Snail1</strain>
        <tissue evidence="2">Muscle</tissue>
    </source>
</reference>
<dbReference type="Gene3D" id="2.60.40.2080">
    <property type="match status" value="1"/>
</dbReference>
<feature type="domain" description="H-type lectin" evidence="1">
    <location>
        <begin position="5"/>
        <end position="68"/>
    </location>
</feature>
<protein>
    <recommendedName>
        <fullName evidence="1">H-type lectin domain-containing protein</fullName>
    </recommendedName>
</protein>
<keyword evidence="3" id="KW-1185">Reference proteome</keyword>
<sequence length="89" mass="9999">MAVTFRVTFKHFYLTPPCVSLTLETLKVNSQGHEVATSAREVDQNGFDVEVSLDRQDRVHIITVAYIACCMDRGDLLPLTPNQFTSSRP</sequence>
<dbReference type="GO" id="GO:0007155">
    <property type="term" value="P:cell adhesion"/>
    <property type="evidence" value="ECO:0007669"/>
    <property type="project" value="InterPro"/>
</dbReference>
<dbReference type="Pfam" id="PF09458">
    <property type="entry name" value="H_lectin"/>
    <property type="match status" value="1"/>
</dbReference>